<keyword evidence="1" id="KW-0472">Membrane</keyword>
<feature type="transmembrane region" description="Helical" evidence="1">
    <location>
        <begin position="50"/>
        <end position="77"/>
    </location>
</feature>
<evidence type="ECO:0008006" key="4">
    <source>
        <dbReference type="Google" id="ProtNLM"/>
    </source>
</evidence>
<feature type="transmembrane region" description="Helical" evidence="1">
    <location>
        <begin position="89"/>
        <end position="108"/>
    </location>
</feature>
<evidence type="ECO:0000313" key="3">
    <source>
        <dbReference type="Proteomes" id="UP000642107"/>
    </source>
</evidence>
<proteinExistence type="predicted"/>
<gene>
    <name evidence="2" type="ORF">IGS67_06915</name>
</gene>
<dbReference type="Proteomes" id="UP000642107">
    <property type="component" value="Unassembled WGS sequence"/>
</dbReference>
<organism evidence="2 3">
    <name type="scientific">Flavimobilis rhizosphaerae</name>
    <dbReference type="NCBI Taxonomy" id="2775421"/>
    <lineage>
        <taxon>Bacteria</taxon>
        <taxon>Bacillati</taxon>
        <taxon>Actinomycetota</taxon>
        <taxon>Actinomycetes</taxon>
        <taxon>Micrococcales</taxon>
        <taxon>Jonesiaceae</taxon>
        <taxon>Flavimobilis</taxon>
    </lineage>
</organism>
<feature type="transmembrane region" description="Helical" evidence="1">
    <location>
        <begin position="114"/>
        <end position="135"/>
    </location>
</feature>
<comment type="caution">
    <text evidence="2">The sequence shown here is derived from an EMBL/GenBank/DDBJ whole genome shotgun (WGS) entry which is preliminary data.</text>
</comment>
<sequence>MTDTTRPGYDGPHGSIVARSVALGVLVGTLTGLLMGIAASWGTLEYAPLTAIFGTLAGVASGAVVGLVLTPVVRGLARARTGRPTPAELATVASLPVAIILALVMFFRGAEWPLFLLGLGALSLVIVVGVVVRLLPWAWAPLRGVEPATGPTVP</sequence>
<keyword evidence="3" id="KW-1185">Reference proteome</keyword>
<keyword evidence="1" id="KW-1133">Transmembrane helix</keyword>
<name>A0ABR9DQG4_9MICO</name>
<evidence type="ECO:0000256" key="1">
    <source>
        <dbReference type="SAM" id="Phobius"/>
    </source>
</evidence>
<protein>
    <recommendedName>
        <fullName evidence="4">Major facilitator superfamily (MFS) profile domain-containing protein</fullName>
    </recommendedName>
</protein>
<evidence type="ECO:0000313" key="2">
    <source>
        <dbReference type="EMBL" id="MBD9699223.1"/>
    </source>
</evidence>
<reference evidence="2 3" key="1">
    <citation type="submission" date="2020-09" db="EMBL/GenBank/DDBJ databases">
        <title>Flavimobilis rhizosphaerae sp. nov., isolated from rhizosphere soil of Spartina alterniflora.</title>
        <authorList>
            <person name="Hanqin C."/>
        </authorList>
    </citation>
    <scope>NUCLEOTIDE SEQUENCE [LARGE SCALE GENOMIC DNA]</scope>
    <source>
        <strain evidence="2 3">GY 10621</strain>
    </source>
</reference>
<accession>A0ABR9DQG4</accession>
<dbReference type="EMBL" id="JACZDF010000003">
    <property type="protein sequence ID" value="MBD9699223.1"/>
    <property type="molecule type" value="Genomic_DNA"/>
</dbReference>
<feature type="transmembrane region" description="Helical" evidence="1">
    <location>
        <begin position="21"/>
        <end position="44"/>
    </location>
</feature>
<keyword evidence="1" id="KW-0812">Transmembrane</keyword>
<dbReference type="RefSeq" id="WP_192279120.1">
    <property type="nucleotide sequence ID" value="NZ_JACZDF010000003.1"/>
</dbReference>